<dbReference type="STRING" id="102285.A0A0R3TU30"/>
<name>A0A0R3TU30_RODNA</name>
<sequence>MAGLIPSPYFQRYRCLFRLKKNAGAYAEDAAVGYSESEASSEEQEVGGEVEGENSSLGAPSSLSLWMSTNTTTTGDGQSFDIPAEEYIWSSHGVGPKQLKKLRKKHPHKSKILSMVTGGHSGKKSSSGIFGHSSNRRNNEYEISKEMASLNKTDGDQLRQLVEESVRDNIRRPSLLTYELVDLYYPQPQRKRPLVLVAPKHVGRQQLIEGLLRSKRTRYDVPVIHTTNPEAKSTEFQQYQVITKQDFQQLHKAKSFVEWGVFNKHYYGTKVSSIESIVKAGKVCVIALRPDVINITRVWGYTDGLAAIKGITFVLLIINDGNSSSQDSFCVQIGFLNCRLLSGAIGDSIRAIRRTPFLPCVIFVSPPDNLDEMRKLSKQWNNATANIPDDELKSCMEESQKMEQHYGHFFEFLIVPRSPDTALAELTNIALELERKPQWVPAQWIDLAWHVAAQAMREHANSDKTLSENGSKNQSDIVKSG</sequence>
<dbReference type="InterPro" id="IPR027417">
    <property type="entry name" value="P-loop_NTPase"/>
</dbReference>
<feature type="compositionally biased region" description="Polar residues" evidence="1">
    <location>
        <begin position="467"/>
        <end position="481"/>
    </location>
</feature>
<dbReference type="Proteomes" id="UP000278807">
    <property type="component" value="Unassembled WGS sequence"/>
</dbReference>
<dbReference type="PROSITE" id="PS50052">
    <property type="entry name" value="GUANYLATE_KINASE_2"/>
    <property type="match status" value="1"/>
</dbReference>
<reference evidence="3 4" key="2">
    <citation type="submission" date="2018-11" db="EMBL/GenBank/DDBJ databases">
        <authorList>
            <consortium name="Pathogen Informatics"/>
        </authorList>
    </citation>
    <scope>NUCLEOTIDE SEQUENCE [LARGE SCALE GENOMIC DNA]</scope>
</reference>
<dbReference type="Pfam" id="PF00625">
    <property type="entry name" value="Guanylate_kin"/>
    <property type="match status" value="1"/>
</dbReference>
<dbReference type="Gene3D" id="3.40.50.300">
    <property type="entry name" value="P-loop containing nucleotide triphosphate hydrolases"/>
    <property type="match status" value="1"/>
</dbReference>
<reference evidence="5" key="1">
    <citation type="submission" date="2017-02" db="UniProtKB">
        <authorList>
            <consortium name="WormBaseParasite"/>
        </authorList>
    </citation>
    <scope>IDENTIFICATION</scope>
</reference>
<feature type="domain" description="Guanylate kinase-like" evidence="2">
    <location>
        <begin position="191"/>
        <end position="431"/>
    </location>
</feature>
<evidence type="ECO:0000313" key="3">
    <source>
        <dbReference type="EMBL" id="VDO09901.1"/>
    </source>
</evidence>
<proteinExistence type="predicted"/>
<feature type="region of interest" description="Disordered" evidence="1">
    <location>
        <begin position="33"/>
        <end position="60"/>
    </location>
</feature>
<dbReference type="InterPro" id="IPR008144">
    <property type="entry name" value="Guanylate_kin-like_dom"/>
</dbReference>
<evidence type="ECO:0000313" key="5">
    <source>
        <dbReference type="WBParaSite" id="HNAJ_0001124501-mRNA-1"/>
    </source>
</evidence>
<feature type="region of interest" description="Disordered" evidence="1">
    <location>
        <begin position="114"/>
        <end position="135"/>
    </location>
</feature>
<dbReference type="WBParaSite" id="HNAJ_0001124501-mRNA-1">
    <property type="protein sequence ID" value="HNAJ_0001124501-mRNA-1"/>
    <property type="gene ID" value="HNAJ_0001124501"/>
</dbReference>
<evidence type="ECO:0000313" key="4">
    <source>
        <dbReference type="Proteomes" id="UP000278807"/>
    </source>
</evidence>
<accession>A0A0R3TU30</accession>
<dbReference type="EMBL" id="UZAE01013449">
    <property type="protein sequence ID" value="VDO09901.1"/>
    <property type="molecule type" value="Genomic_DNA"/>
</dbReference>
<dbReference type="InterPro" id="IPR008145">
    <property type="entry name" value="GK/Ca_channel_bsu"/>
</dbReference>
<feature type="region of interest" description="Disordered" evidence="1">
    <location>
        <begin position="460"/>
        <end position="481"/>
    </location>
</feature>
<dbReference type="PANTHER" id="PTHR23122">
    <property type="entry name" value="MEMBRANE-ASSOCIATED GUANYLATE KINASE MAGUK"/>
    <property type="match status" value="1"/>
</dbReference>
<keyword evidence="4" id="KW-1185">Reference proteome</keyword>
<organism evidence="5">
    <name type="scientific">Rodentolepis nana</name>
    <name type="common">Dwarf tapeworm</name>
    <name type="synonym">Hymenolepis nana</name>
    <dbReference type="NCBI Taxonomy" id="102285"/>
    <lineage>
        <taxon>Eukaryota</taxon>
        <taxon>Metazoa</taxon>
        <taxon>Spiralia</taxon>
        <taxon>Lophotrochozoa</taxon>
        <taxon>Platyhelminthes</taxon>
        <taxon>Cestoda</taxon>
        <taxon>Eucestoda</taxon>
        <taxon>Cyclophyllidea</taxon>
        <taxon>Hymenolepididae</taxon>
        <taxon>Rodentolepis</taxon>
    </lineage>
</organism>
<dbReference type="SUPFAM" id="SSF52540">
    <property type="entry name" value="P-loop containing nucleoside triphosphate hydrolases"/>
    <property type="match status" value="2"/>
</dbReference>
<dbReference type="InterPro" id="IPR050716">
    <property type="entry name" value="MAGUK"/>
</dbReference>
<protein>
    <submittedName>
        <fullName evidence="5">Guanylate kinase-like domain-containing protein</fullName>
    </submittedName>
</protein>
<feature type="compositionally biased region" description="Low complexity" evidence="1">
    <location>
        <begin position="124"/>
        <end position="133"/>
    </location>
</feature>
<dbReference type="SMART" id="SM00072">
    <property type="entry name" value="GuKc"/>
    <property type="match status" value="1"/>
</dbReference>
<evidence type="ECO:0000259" key="2">
    <source>
        <dbReference type="PROSITE" id="PS50052"/>
    </source>
</evidence>
<gene>
    <name evidence="3" type="ORF">HNAJ_LOCUS11235</name>
</gene>
<feature type="compositionally biased region" description="Acidic residues" evidence="1">
    <location>
        <begin position="39"/>
        <end position="52"/>
    </location>
</feature>
<evidence type="ECO:0000256" key="1">
    <source>
        <dbReference type="SAM" id="MobiDB-lite"/>
    </source>
</evidence>
<dbReference type="AlphaFoldDB" id="A0A0R3TU30"/>
<dbReference type="OrthoDB" id="43580at2759"/>